<dbReference type="GO" id="GO:0052655">
    <property type="term" value="F:L-valine-2-oxoglutarate transaminase activity"/>
    <property type="evidence" value="ECO:0007669"/>
    <property type="project" value="RHEA"/>
</dbReference>
<evidence type="ECO:0000313" key="19">
    <source>
        <dbReference type="Proteomes" id="UP000318186"/>
    </source>
</evidence>
<dbReference type="PIRSF" id="PIRSF006468">
    <property type="entry name" value="BCAT1"/>
    <property type="match status" value="1"/>
</dbReference>
<dbReference type="PANTHER" id="PTHR11825:SF44">
    <property type="entry name" value="BRANCHED-CHAIN-AMINO-ACID AMINOTRANSFERASE"/>
    <property type="match status" value="1"/>
</dbReference>
<dbReference type="UniPathway" id="UPA00049">
    <property type="reaction ID" value="UER00062"/>
</dbReference>
<proteinExistence type="inferred from homology"/>
<dbReference type="EC" id="2.6.1.42" evidence="17"/>
<comment type="pathway">
    <text evidence="4">Amino-acid biosynthesis; L-leucine biosynthesis; L-leucine from 3-methyl-2-oxobutanoate: step 4/4.</text>
</comment>
<evidence type="ECO:0000256" key="7">
    <source>
        <dbReference type="ARBA" id="ARBA00022605"/>
    </source>
</evidence>
<dbReference type="NCBIfam" id="TIGR01123">
    <property type="entry name" value="ilvE_II"/>
    <property type="match status" value="1"/>
</dbReference>
<comment type="catalytic activity">
    <reaction evidence="11 17">
        <text>L-valine + 2-oxoglutarate = 3-methyl-2-oxobutanoate + L-glutamate</text>
        <dbReference type="Rhea" id="RHEA:24813"/>
        <dbReference type="ChEBI" id="CHEBI:11851"/>
        <dbReference type="ChEBI" id="CHEBI:16810"/>
        <dbReference type="ChEBI" id="CHEBI:29985"/>
        <dbReference type="ChEBI" id="CHEBI:57762"/>
        <dbReference type="EC" id="2.6.1.42"/>
    </reaction>
</comment>
<dbReference type="CDD" id="cd01557">
    <property type="entry name" value="BCAT_beta_family"/>
    <property type="match status" value="1"/>
</dbReference>
<dbReference type="Pfam" id="PF01063">
    <property type="entry name" value="Aminotran_4"/>
    <property type="match status" value="1"/>
</dbReference>
<evidence type="ECO:0000256" key="15">
    <source>
        <dbReference type="RuleBase" id="RU004106"/>
    </source>
</evidence>
<keyword evidence="10 17" id="KW-0100">Branched-chain amino acid biosynthesis</keyword>
<dbReference type="InterPro" id="IPR043132">
    <property type="entry name" value="BCAT-like_C"/>
</dbReference>
<dbReference type="UniPathway" id="UPA00047">
    <property type="reaction ID" value="UER00058"/>
</dbReference>
<dbReference type="PANTHER" id="PTHR11825">
    <property type="entry name" value="SUBGROUP IIII AMINOTRANSFERASE"/>
    <property type="match status" value="1"/>
</dbReference>
<evidence type="ECO:0000256" key="2">
    <source>
        <dbReference type="ARBA" id="ARBA00004824"/>
    </source>
</evidence>
<evidence type="ECO:0000256" key="12">
    <source>
        <dbReference type="ARBA" id="ARBA00048798"/>
    </source>
</evidence>
<comment type="pathway">
    <text evidence="2">Amino-acid biosynthesis; L-isoleucine biosynthesis; L-isoleucine from 2-oxobutanoate: step 4/4.</text>
</comment>
<accession>A0A561UYU1</accession>
<reference evidence="18 19" key="1">
    <citation type="submission" date="2019-06" db="EMBL/GenBank/DDBJ databases">
        <title>Sequencing the genomes of 1000 actinobacteria strains.</title>
        <authorList>
            <person name="Klenk H.-P."/>
        </authorList>
    </citation>
    <scope>NUCLEOTIDE SEQUENCE [LARGE SCALE GENOMIC DNA]</scope>
    <source>
        <strain evidence="18 19">DSM 42059</strain>
    </source>
</reference>
<dbReference type="InterPro" id="IPR005786">
    <property type="entry name" value="B_amino_transII"/>
</dbReference>
<evidence type="ECO:0000256" key="16">
    <source>
        <dbReference type="RuleBase" id="RU004516"/>
    </source>
</evidence>
<dbReference type="UniPathway" id="UPA00048">
    <property type="reaction ID" value="UER00073"/>
</dbReference>
<keyword evidence="6 17" id="KW-0032">Aminotransferase</keyword>
<evidence type="ECO:0000256" key="1">
    <source>
        <dbReference type="ARBA" id="ARBA00001933"/>
    </source>
</evidence>
<evidence type="ECO:0000256" key="14">
    <source>
        <dbReference type="PIRSR" id="PIRSR006468-1"/>
    </source>
</evidence>
<dbReference type="RefSeq" id="WP_145764641.1">
    <property type="nucleotide sequence ID" value="NZ_VIWW01000001.1"/>
</dbReference>
<comment type="catalytic activity">
    <reaction evidence="13 17">
        <text>L-leucine + 2-oxoglutarate = 4-methyl-2-oxopentanoate + L-glutamate</text>
        <dbReference type="Rhea" id="RHEA:18321"/>
        <dbReference type="ChEBI" id="CHEBI:16810"/>
        <dbReference type="ChEBI" id="CHEBI:17865"/>
        <dbReference type="ChEBI" id="CHEBI:29985"/>
        <dbReference type="ChEBI" id="CHEBI:57427"/>
        <dbReference type="EC" id="2.6.1.42"/>
    </reaction>
</comment>
<evidence type="ECO:0000256" key="13">
    <source>
        <dbReference type="ARBA" id="ARBA00049229"/>
    </source>
</evidence>
<evidence type="ECO:0000256" key="8">
    <source>
        <dbReference type="ARBA" id="ARBA00022679"/>
    </source>
</evidence>
<dbReference type="SUPFAM" id="SSF56752">
    <property type="entry name" value="D-aminoacid aminotransferase-like PLP-dependent enzymes"/>
    <property type="match status" value="1"/>
</dbReference>
<dbReference type="InterPro" id="IPR001544">
    <property type="entry name" value="Aminotrans_IV"/>
</dbReference>
<comment type="caution">
    <text evidence="18">The sequence shown here is derived from an EMBL/GenBank/DDBJ whole genome shotgun (WGS) entry which is preliminary data.</text>
</comment>
<dbReference type="InterPro" id="IPR018300">
    <property type="entry name" value="Aminotrans_IV_CS"/>
</dbReference>
<dbReference type="GO" id="GO:0009098">
    <property type="term" value="P:L-leucine biosynthetic process"/>
    <property type="evidence" value="ECO:0007669"/>
    <property type="project" value="UniProtKB-UniPathway"/>
</dbReference>
<keyword evidence="9 16" id="KW-0663">Pyridoxal phosphate</keyword>
<evidence type="ECO:0000256" key="4">
    <source>
        <dbReference type="ARBA" id="ARBA00005072"/>
    </source>
</evidence>
<dbReference type="InterPro" id="IPR043131">
    <property type="entry name" value="BCAT-like_N"/>
</dbReference>
<feature type="modified residue" description="N6-(pyridoxal phosphate)lysine" evidence="14">
    <location>
        <position position="200"/>
    </location>
</feature>
<dbReference type="GO" id="GO:0009097">
    <property type="term" value="P:isoleucine biosynthetic process"/>
    <property type="evidence" value="ECO:0007669"/>
    <property type="project" value="UniProtKB-UniPathway"/>
</dbReference>
<evidence type="ECO:0000313" key="18">
    <source>
        <dbReference type="EMBL" id="TWG04516.1"/>
    </source>
</evidence>
<dbReference type="AlphaFoldDB" id="A0A561UYU1"/>
<comment type="cofactor">
    <cofactor evidence="1 16">
        <name>pyridoxal 5'-phosphate</name>
        <dbReference type="ChEBI" id="CHEBI:597326"/>
    </cofactor>
</comment>
<evidence type="ECO:0000256" key="9">
    <source>
        <dbReference type="ARBA" id="ARBA00022898"/>
    </source>
</evidence>
<comment type="pathway">
    <text evidence="3">Amino-acid biosynthesis; L-valine biosynthesis; L-valine from pyruvate: step 4/4.</text>
</comment>
<gene>
    <name evidence="18" type="ORF">FHX80_112969</name>
</gene>
<evidence type="ECO:0000256" key="11">
    <source>
        <dbReference type="ARBA" id="ARBA00048212"/>
    </source>
</evidence>
<name>A0A561UYU1_9ACTN</name>
<dbReference type="InterPro" id="IPR033939">
    <property type="entry name" value="BCAT_family"/>
</dbReference>
<protein>
    <recommendedName>
        <fullName evidence="17">Branched-chain-amino-acid aminotransferase</fullName>
        <ecNumber evidence="17">2.6.1.42</ecNumber>
    </recommendedName>
</protein>
<dbReference type="GO" id="GO:0052654">
    <property type="term" value="F:L-leucine-2-oxoglutarate transaminase activity"/>
    <property type="evidence" value="ECO:0007669"/>
    <property type="project" value="RHEA"/>
</dbReference>
<dbReference type="EMBL" id="VIWW01000001">
    <property type="protein sequence ID" value="TWG04516.1"/>
    <property type="molecule type" value="Genomic_DNA"/>
</dbReference>
<keyword evidence="7 17" id="KW-0028">Amino-acid biosynthesis</keyword>
<keyword evidence="8 17" id="KW-0808">Transferase</keyword>
<dbReference type="OrthoDB" id="9804984at2"/>
<evidence type="ECO:0000256" key="17">
    <source>
        <dbReference type="RuleBase" id="RU004517"/>
    </source>
</evidence>
<dbReference type="Proteomes" id="UP000318186">
    <property type="component" value="Unassembled WGS sequence"/>
</dbReference>
<evidence type="ECO:0000256" key="5">
    <source>
        <dbReference type="ARBA" id="ARBA00009320"/>
    </source>
</evidence>
<evidence type="ECO:0000256" key="3">
    <source>
        <dbReference type="ARBA" id="ARBA00004931"/>
    </source>
</evidence>
<dbReference type="NCBIfam" id="NF009897">
    <property type="entry name" value="PRK13357.1"/>
    <property type="match status" value="1"/>
</dbReference>
<comment type="similarity">
    <text evidence="5 15">Belongs to the class-IV pyridoxal-phosphate-dependent aminotransferase family.</text>
</comment>
<sequence>MSVRFAFEANPSPVSRARRAEILEDPKFGQYFTDHMARAVWTKDGGWRDAAVVPFAPIPMHPAAAVLHYAQEIFEGMKAYRHADGSVWTFRPEANGERFNRSARRLALPELPVDVFLDSVTELVRADRDWVPDKDEQSLYLRPFMFASEAFLGVRPAAEVTYMVIASPVGPYFSGGVKPVSIWLSRQYARAGRGGTGAAKCGGNYAASLAPMLEADEHGCDQVCFLDAAEGRYVEELGGMNLYFVTRDGRLITPELGTILEGVTRASVLTLAKDLGLDVEERPIDIREWQEGARTGDIREVFACGTGAVVTPVGRLVWEDGEVTAPDTGAEDSVTMGLRRSLTDIQFGRAEDHYGWMRRLV</sequence>
<evidence type="ECO:0000256" key="10">
    <source>
        <dbReference type="ARBA" id="ARBA00023304"/>
    </source>
</evidence>
<dbReference type="Gene3D" id="3.20.10.10">
    <property type="entry name" value="D-amino Acid Aminotransferase, subunit A, domain 2"/>
    <property type="match status" value="1"/>
</dbReference>
<dbReference type="Gene3D" id="3.30.470.10">
    <property type="match status" value="1"/>
</dbReference>
<dbReference type="GO" id="GO:0009099">
    <property type="term" value="P:L-valine biosynthetic process"/>
    <property type="evidence" value="ECO:0007669"/>
    <property type="project" value="UniProtKB-UniPathway"/>
</dbReference>
<evidence type="ECO:0000256" key="6">
    <source>
        <dbReference type="ARBA" id="ARBA00022576"/>
    </source>
</evidence>
<dbReference type="PROSITE" id="PS00770">
    <property type="entry name" value="AA_TRANSFER_CLASS_4"/>
    <property type="match status" value="1"/>
</dbReference>
<comment type="catalytic activity">
    <reaction evidence="12 17">
        <text>L-isoleucine + 2-oxoglutarate = (S)-3-methyl-2-oxopentanoate + L-glutamate</text>
        <dbReference type="Rhea" id="RHEA:24801"/>
        <dbReference type="ChEBI" id="CHEBI:16810"/>
        <dbReference type="ChEBI" id="CHEBI:29985"/>
        <dbReference type="ChEBI" id="CHEBI:35146"/>
        <dbReference type="ChEBI" id="CHEBI:58045"/>
        <dbReference type="EC" id="2.6.1.42"/>
    </reaction>
</comment>
<organism evidence="18 19">
    <name type="scientific">Streptomyces brevispora</name>
    <dbReference type="NCBI Taxonomy" id="887462"/>
    <lineage>
        <taxon>Bacteria</taxon>
        <taxon>Bacillati</taxon>
        <taxon>Actinomycetota</taxon>
        <taxon>Actinomycetes</taxon>
        <taxon>Kitasatosporales</taxon>
        <taxon>Streptomycetaceae</taxon>
        <taxon>Streptomyces</taxon>
    </lineage>
</organism>
<dbReference type="GO" id="GO:0052656">
    <property type="term" value="F:L-isoleucine-2-oxoglutarate transaminase activity"/>
    <property type="evidence" value="ECO:0007669"/>
    <property type="project" value="RHEA"/>
</dbReference>
<dbReference type="InterPro" id="IPR036038">
    <property type="entry name" value="Aminotransferase-like"/>
</dbReference>